<feature type="transmembrane region" description="Helical" evidence="1">
    <location>
        <begin position="69"/>
        <end position="93"/>
    </location>
</feature>
<dbReference type="AlphaFoldDB" id="T0Y4C9"/>
<sequence length="158" mass="16184">MLAALPLLCATLSGAAGLLYQVLWNRELLLLFGSTSAAVAAVVAAFMAGMSLGAWGIGRLVDGHRGSALALYAACELGIAGYALAFSPLLSALQAVYPGLWHAALGQPVLLNVLRLGLGVLMLALPTLLMGATVPLLVEASQRSRGLAAQSVGWLYGL</sequence>
<reference evidence="2" key="2">
    <citation type="journal article" date="2014" name="ISME J.">
        <title>Microbial stratification in low pH oxic and suboxic macroscopic growths along an acid mine drainage.</title>
        <authorList>
            <person name="Mendez-Garcia C."/>
            <person name="Mesa V."/>
            <person name="Sprenger R.R."/>
            <person name="Richter M."/>
            <person name="Diez M.S."/>
            <person name="Solano J."/>
            <person name="Bargiela R."/>
            <person name="Golyshina O.V."/>
            <person name="Manteca A."/>
            <person name="Ramos J.L."/>
            <person name="Gallego J.R."/>
            <person name="Llorente I."/>
            <person name="Martins Dos Santos V.A."/>
            <person name="Jensen O.N."/>
            <person name="Pelaez A.I."/>
            <person name="Sanchez J."/>
            <person name="Ferrer M."/>
        </authorList>
    </citation>
    <scope>NUCLEOTIDE SEQUENCE</scope>
</reference>
<organism evidence="2">
    <name type="scientific">mine drainage metagenome</name>
    <dbReference type="NCBI Taxonomy" id="410659"/>
    <lineage>
        <taxon>unclassified sequences</taxon>
        <taxon>metagenomes</taxon>
        <taxon>ecological metagenomes</taxon>
    </lineage>
</organism>
<evidence type="ECO:0000256" key="1">
    <source>
        <dbReference type="SAM" id="Phobius"/>
    </source>
</evidence>
<reference evidence="2" key="1">
    <citation type="submission" date="2013-08" db="EMBL/GenBank/DDBJ databases">
        <authorList>
            <person name="Mendez C."/>
            <person name="Richter M."/>
            <person name="Ferrer M."/>
            <person name="Sanchez J."/>
        </authorList>
    </citation>
    <scope>NUCLEOTIDE SEQUENCE</scope>
</reference>
<keyword evidence="1" id="KW-1133">Transmembrane helix</keyword>
<accession>T0Y4C9</accession>
<feature type="transmembrane region" description="Helical" evidence="1">
    <location>
        <begin position="31"/>
        <end position="57"/>
    </location>
</feature>
<dbReference type="EMBL" id="AUZX01015089">
    <property type="protein sequence ID" value="EQD29931.1"/>
    <property type="molecule type" value="Genomic_DNA"/>
</dbReference>
<name>T0Y4C9_9ZZZZ</name>
<keyword evidence="1" id="KW-0472">Membrane</keyword>
<keyword evidence="1" id="KW-0812">Transmembrane</keyword>
<feature type="non-terminal residue" evidence="2">
    <location>
        <position position="158"/>
    </location>
</feature>
<gene>
    <name evidence="2" type="ORF">B1A_20445</name>
</gene>
<protein>
    <submittedName>
        <fullName evidence="2">Integral membrane protein</fullName>
    </submittedName>
</protein>
<proteinExistence type="predicted"/>
<feature type="transmembrane region" description="Helical" evidence="1">
    <location>
        <begin position="113"/>
        <end position="138"/>
    </location>
</feature>
<evidence type="ECO:0000313" key="2">
    <source>
        <dbReference type="EMBL" id="EQD29931.1"/>
    </source>
</evidence>
<comment type="caution">
    <text evidence="2">The sequence shown here is derived from an EMBL/GenBank/DDBJ whole genome shotgun (WGS) entry which is preliminary data.</text>
</comment>